<evidence type="ECO:0000313" key="1">
    <source>
        <dbReference type="EMBL" id="MPC28965.1"/>
    </source>
</evidence>
<comment type="caution">
    <text evidence="1">The sequence shown here is derived from an EMBL/GenBank/DDBJ whole genome shotgun (WGS) entry which is preliminary data.</text>
</comment>
<dbReference type="AlphaFoldDB" id="A0A5B7E6K4"/>
<protein>
    <submittedName>
        <fullName evidence="1">Uncharacterized protein</fullName>
    </submittedName>
</protein>
<organism evidence="1 2">
    <name type="scientific">Portunus trituberculatus</name>
    <name type="common">Swimming crab</name>
    <name type="synonym">Neptunus trituberculatus</name>
    <dbReference type="NCBI Taxonomy" id="210409"/>
    <lineage>
        <taxon>Eukaryota</taxon>
        <taxon>Metazoa</taxon>
        <taxon>Ecdysozoa</taxon>
        <taxon>Arthropoda</taxon>
        <taxon>Crustacea</taxon>
        <taxon>Multicrustacea</taxon>
        <taxon>Malacostraca</taxon>
        <taxon>Eumalacostraca</taxon>
        <taxon>Eucarida</taxon>
        <taxon>Decapoda</taxon>
        <taxon>Pleocyemata</taxon>
        <taxon>Brachyura</taxon>
        <taxon>Eubrachyura</taxon>
        <taxon>Portunoidea</taxon>
        <taxon>Portunidae</taxon>
        <taxon>Portuninae</taxon>
        <taxon>Portunus</taxon>
    </lineage>
</organism>
<proteinExistence type="predicted"/>
<sequence>MQMNENWPPLTADVIPYRGIPMNIGRLSRTPITSPVRKEPDGNAYCAPGHLLRHGVEEDDSAHKHHVTQHTHHGHHTEDAADYGHVVGGEAVQHGLGLPGVLDLSSVVVLHADLVSNSLPAIYGLGLLQDEQVDVDQQEGVTCGVVW</sequence>
<dbReference type="EMBL" id="VSRR010001995">
    <property type="protein sequence ID" value="MPC28965.1"/>
    <property type="molecule type" value="Genomic_DNA"/>
</dbReference>
<keyword evidence="2" id="KW-1185">Reference proteome</keyword>
<dbReference type="Proteomes" id="UP000324222">
    <property type="component" value="Unassembled WGS sequence"/>
</dbReference>
<name>A0A5B7E6K4_PORTR</name>
<evidence type="ECO:0000313" key="2">
    <source>
        <dbReference type="Proteomes" id="UP000324222"/>
    </source>
</evidence>
<reference evidence="1 2" key="1">
    <citation type="submission" date="2019-05" db="EMBL/GenBank/DDBJ databases">
        <title>Another draft genome of Portunus trituberculatus and its Hox gene families provides insights of decapod evolution.</title>
        <authorList>
            <person name="Jeong J.-H."/>
            <person name="Song I."/>
            <person name="Kim S."/>
            <person name="Choi T."/>
            <person name="Kim D."/>
            <person name="Ryu S."/>
            <person name="Kim W."/>
        </authorList>
    </citation>
    <scope>NUCLEOTIDE SEQUENCE [LARGE SCALE GENOMIC DNA]</scope>
    <source>
        <tissue evidence="1">Muscle</tissue>
    </source>
</reference>
<accession>A0A5B7E6K4</accession>
<gene>
    <name evidence="1" type="ORF">E2C01_022181</name>
</gene>